<dbReference type="EMBL" id="CP113787">
    <property type="protein sequence ID" value="WAL42638.1"/>
    <property type="molecule type" value="Genomic_DNA"/>
</dbReference>
<feature type="transmembrane region" description="Helical" evidence="1">
    <location>
        <begin position="92"/>
        <end position="112"/>
    </location>
</feature>
<proteinExistence type="predicted"/>
<reference evidence="2" key="1">
    <citation type="submission" date="2022-11" db="EMBL/GenBank/DDBJ databases">
        <title>Dental biofilm bacteria. Genome sequencing and assembly.</title>
        <authorList>
            <person name="Robertsson C."/>
        </authorList>
    </citation>
    <scope>NUCLEOTIDE SEQUENCE</scope>
    <source>
        <strain evidence="2">CW</strain>
    </source>
</reference>
<gene>
    <name evidence="2" type="ORF">OFA60_11430</name>
</gene>
<evidence type="ECO:0000313" key="2">
    <source>
        <dbReference type="EMBL" id="WAL42638.1"/>
    </source>
</evidence>
<name>A0AA47FFY8_ACTNA</name>
<accession>A0AA47FFY8</accession>
<keyword evidence="1" id="KW-0472">Membrane</keyword>
<organism evidence="2 3">
    <name type="scientific">Actinomyces naeslundii</name>
    <dbReference type="NCBI Taxonomy" id="1655"/>
    <lineage>
        <taxon>Bacteria</taxon>
        <taxon>Bacillati</taxon>
        <taxon>Actinomycetota</taxon>
        <taxon>Actinomycetes</taxon>
        <taxon>Actinomycetales</taxon>
        <taxon>Actinomycetaceae</taxon>
        <taxon>Actinomyces</taxon>
    </lineage>
</organism>
<keyword evidence="1" id="KW-1133">Transmembrane helix</keyword>
<evidence type="ECO:0000256" key="1">
    <source>
        <dbReference type="SAM" id="Phobius"/>
    </source>
</evidence>
<feature type="transmembrane region" description="Helical" evidence="1">
    <location>
        <begin position="206"/>
        <end position="224"/>
    </location>
</feature>
<evidence type="ECO:0000313" key="3">
    <source>
        <dbReference type="Proteomes" id="UP001163127"/>
    </source>
</evidence>
<dbReference type="AlphaFoldDB" id="A0AA47FFY8"/>
<feature type="transmembrane region" description="Helical" evidence="1">
    <location>
        <begin position="20"/>
        <end position="38"/>
    </location>
</feature>
<protein>
    <submittedName>
        <fullName evidence="2">Uncharacterized protein</fullName>
    </submittedName>
</protein>
<feature type="transmembrane region" description="Helical" evidence="1">
    <location>
        <begin position="176"/>
        <end position="200"/>
    </location>
</feature>
<dbReference type="RefSeq" id="WP_144033464.1">
    <property type="nucleotide sequence ID" value="NZ_CP113787.1"/>
</dbReference>
<keyword evidence="1" id="KW-0812">Transmembrane</keyword>
<feature type="transmembrane region" description="Helical" evidence="1">
    <location>
        <begin position="118"/>
        <end position="141"/>
    </location>
</feature>
<sequence>MLSIKTENKSMSIGQPFSAVFGIISIAGTAVGIGSGIYELSSSRRAQHTVQWVNATIDNRLNQTDRRRAKTLNKICLAAEGRLVAAYHVPMWRLILTSVAIAFSPFFIWSAATNRLPLPLLILLTINACCLYCFVCCREIIALNERRRIENEYVKGKFDAYGGARLKVADHSRRPVIHAAIETLSLVLAYVFLTIGIKGYYPKMSVFIFFAGFIVTWCSIMARITDGGVDTMIKCLKYFLRIMKVSSSSKDTH</sequence>
<dbReference type="Proteomes" id="UP001163127">
    <property type="component" value="Chromosome"/>
</dbReference>